<organism evidence="1 2">
    <name type="scientific">Rhizophagus irregularis</name>
    <dbReference type="NCBI Taxonomy" id="588596"/>
    <lineage>
        <taxon>Eukaryota</taxon>
        <taxon>Fungi</taxon>
        <taxon>Fungi incertae sedis</taxon>
        <taxon>Mucoromycota</taxon>
        <taxon>Glomeromycotina</taxon>
        <taxon>Glomeromycetes</taxon>
        <taxon>Glomerales</taxon>
        <taxon>Glomeraceae</taxon>
        <taxon>Rhizophagus</taxon>
    </lineage>
</organism>
<evidence type="ECO:0000313" key="1">
    <source>
        <dbReference type="EMBL" id="PKY58487.1"/>
    </source>
</evidence>
<accession>A0A2I1HHZ0</accession>
<protein>
    <recommendedName>
        <fullName evidence="3">F-box domain-containing protein</fullName>
    </recommendedName>
</protein>
<name>A0A2I1HHZ0_9GLOM</name>
<sequence>MACTKIFSGNFPEITNGIIQYFRNDFSTLHSCILVNRLWCRMTIPLLWENPFLLKEPKNYYYIGVYLYNLSDDDIKKKLKEYGINNDDSFPLFNYSSFIQYLDTYEIINSIENWVSDDEKFPLFAVYIKSLGDFIRYIFRLLIKIFNENEANLHTLDITYYKSSYDDTIFSELILNSNFIYNIRNFYFKFYTINIFSVDDTLNNNNLVNRFLKLLSSNCDSISSLYFLSTHNSHHIIEKDLCHLIDSQQDLKKISLSFNNLSIYNSILLSKIPNCTDIIFSMVDFKNLVVSNEIIEQLNVLESIHIIYCRSLNSNFFQQIINLTEPFKLKSLFIDEAPLTKQQLLLLQKSGNYLENFGFELNDVSSLLTQEQELFELLIKNCSNIKFLKFYGFKDQNIYKIFQLVKKIELNLNYLTIDTDCNANISTSIILQNLGQILPPKLEYLNLILTITNTSDFEFFLKNLQNNFIKNLLIKDTKNKEPENQNLNNLPYIKEYIMKKKRSEHLALLECFITPTHHTVVDLYSFKDEVEEFSLYNIMVLDYINLNIEANKFIHDMY</sequence>
<dbReference type="AlphaFoldDB" id="A0A2I1HHZ0"/>
<comment type="caution">
    <text evidence="1">The sequence shown here is derived from an EMBL/GenBank/DDBJ whole genome shotgun (WGS) entry which is preliminary data.</text>
</comment>
<dbReference type="OrthoDB" id="2305901at2759"/>
<evidence type="ECO:0000313" key="2">
    <source>
        <dbReference type="Proteomes" id="UP000234323"/>
    </source>
</evidence>
<evidence type="ECO:0008006" key="3">
    <source>
        <dbReference type="Google" id="ProtNLM"/>
    </source>
</evidence>
<dbReference type="EMBL" id="LLXI01003034">
    <property type="protein sequence ID" value="PKY58487.1"/>
    <property type="molecule type" value="Genomic_DNA"/>
</dbReference>
<keyword evidence="2" id="KW-1185">Reference proteome</keyword>
<proteinExistence type="predicted"/>
<reference evidence="1 2" key="1">
    <citation type="submission" date="2015-10" db="EMBL/GenBank/DDBJ databases">
        <title>Genome analyses suggest a sexual origin of heterokaryosis in a supposedly ancient asexual fungus.</title>
        <authorList>
            <person name="Ropars J."/>
            <person name="Sedzielewska K."/>
            <person name="Noel J."/>
            <person name="Charron P."/>
            <person name="Farinelli L."/>
            <person name="Marton T."/>
            <person name="Kruger M."/>
            <person name="Pelin A."/>
            <person name="Brachmann A."/>
            <person name="Corradi N."/>
        </authorList>
    </citation>
    <scope>NUCLEOTIDE SEQUENCE [LARGE SCALE GENOMIC DNA]</scope>
    <source>
        <strain evidence="1 2">A4</strain>
    </source>
</reference>
<gene>
    <name evidence="1" type="ORF">RhiirA4_512781</name>
</gene>
<dbReference type="VEuPathDB" id="FungiDB:RhiirA1_452120"/>
<dbReference type="Proteomes" id="UP000234323">
    <property type="component" value="Unassembled WGS sequence"/>
</dbReference>
<dbReference type="VEuPathDB" id="FungiDB:RhiirFUN_010314"/>